<sequence length="372" mass="39541">MTADSRPHPTPPDGRPADGTASSDASGAERWEGILVVVEQHDGEPRPVSWQLLGQARRMAARLPGCPVMALVMGHQVRHVAQQAIAYGADVVLLADHPALGVYRTQPYSDVTLHVIRTHRPEIVLIGATYTGRDLAGAIATRVPTGLTADCTMLDVEPPPSRLLQASRPAFSEKLMATILCKRHRPQMATARPGVFEALEPDPSRPGEIRELAVTLDESRVAARVVRIERQTRTVRLDEARVIVAGGRGLGGPHGFRLLGELAEALGGVVGASRPAVEAGWIGHEHQIGQTGQTVRPKLYVACGISGAVQHLVGMSGSEVIVAIDKDPQAPILQAADVAIVGDLYEVVPALIQEARAGRGTLVAAAKEDGRR</sequence>
<dbReference type="InterPro" id="IPR001308">
    <property type="entry name" value="ETF_a/FixB"/>
</dbReference>
<dbReference type="InterPro" id="IPR014730">
    <property type="entry name" value="ETF_a/b_N"/>
</dbReference>
<dbReference type="CDD" id="cd01715">
    <property type="entry name" value="ETF_alpha"/>
    <property type="match status" value="1"/>
</dbReference>
<dbReference type="Proteomes" id="UP001333102">
    <property type="component" value="Chromosome"/>
</dbReference>
<evidence type="ECO:0000256" key="1">
    <source>
        <dbReference type="ARBA" id="ARBA00005817"/>
    </source>
</evidence>
<dbReference type="InterPro" id="IPR033947">
    <property type="entry name" value="ETF_alpha_N"/>
</dbReference>
<accession>A0ABZ1BRV6</accession>
<feature type="region of interest" description="Disordered" evidence="2">
    <location>
        <begin position="1"/>
        <end position="26"/>
    </location>
</feature>
<proteinExistence type="inferred from homology"/>
<gene>
    <name evidence="4" type="ORF">VLY81_01835</name>
</gene>
<dbReference type="Gene3D" id="3.40.50.1220">
    <property type="entry name" value="TPP-binding domain"/>
    <property type="match status" value="1"/>
</dbReference>
<dbReference type="PANTHER" id="PTHR43153:SF1">
    <property type="entry name" value="ELECTRON TRANSFER FLAVOPROTEIN SUBUNIT ALPHA, MITOCHONDRIAL"/>
    <property type="match status" value="1"/>
</dbReference>
<dbReference type="InterPro" id="IPR014731">
    <property type="entry name" value="ETF_asu_C"/>
</dbReference>
<dbReference type="InterPro" id="IPR029035">
    <property type="entry name" value="DHS-like_NAD/FAD-binding_dom"/>
</dbReference>
<dbReference type="Pfam" id="PF00766">
    <property type="entry name" value="ETF_alpha"/>
    <property type="match status" value="1"/>
</dbReference>
<protein>
    <submittedName>
        <fullName evidence="4">Electron transfer flavoprotein subunit alpha/FixB family protein</fullName>
    </submittedName>
</protein>
<feature type="domain" description="Electron transfer flavoprotein alpha/beta-subunit N-terminal" evidence="3">
    <location>
        <begin position="34"/>
        <end position="225"/>
    </location>
</feature>
<evidence type="ECO:0000313" key="5">
    <source>
        <dbReference type="Proteomes" id="UP001333102"/>
    </source>
</evidence>
<evidence type="ECO:0000256" key="2">
    <source>
        <dbReference type="SAM" id="MobiDB-lite"/>
    </source>
</evidence>
<comment type="similarity">
    <text evidence="1">Belongs to the ETF alpha-subunit/FixB family.</text>
</comment>
<dbReference type="PANTHER" id="PTHR43153">
    <property type="entry name" value="ELECTRON TRANSFER FLAVOPROTEIN ALPHA"/>
    <property type="match status" value="1"/>
</dbReference>
<evidence type="ECO:0000259" key="3">
    <source>
        <dbReference type="SMART" id="SM00893"/>
    </source>
</evidence>
<keyword evidence="5" id="KW-1185">Reference proteome</keyword>
<reference evidence="5" key="1">
    <citation type="submission" date="2023-12" db="EMBL/GenBank/DDBJ databases">
        <title>Novel isolates from deep terrestrial aquifers shed light on the physiology and ecology of the class Limnochordia.</title>
        <authorList>
            <person name="Karnachuk O.V."/>
            <person name="Lukina A.P."/>
            <person name="Avakyan M.R."/>
            <person name="Kadnikov V."/>
            <person name="Begmatov S."/>
            <person name="Beletsky A.V."/>
            <person name="Mardanov A.V."/>
            <person name="Ravin N.V."/>
        </authorList>
    </citation>
    <scope>NUCLEOTIDE SEQUENCE [LARGE SCALE GENOMIC DNA]</scope>
    <source>
        <strain evidence="5">LN</strain>
    </source>
</reference>
<organism evidence="4 5">
    <name type="scientific">Geochorda subterranea</name>
    <dbReference type="NCBI Taxonomy" id="3109564"/>
    <lineage>
        <taxon>Bacteria</taxon>
        <taxon>Bacillati</taxon>
        <taxon>Bacillota</taxon>
        <taxon>Limnochordia</taxon>
        <taxon>Limnochordales</taxon>
        <taxon>Geochordaceae</taxon>
        <taxon>Geochorda</taxon>
    </lineage>
</organism>
<dbReference type="EMBL" id="CP141614">
    <property type="protein sequence ID" value="WRP14938.1"/>
    <property type="molecule type" value="Genomic_DNA"/>
</dbReference>
<dbReference type="SUPFAM" id="SSF52467">
    <property type="entry name" value="DHS-like NAD/FAD-binding domain"/>
    <property type="match status" value="1"/>
</dbReference>
<name>A0ABZ1BRV6_9FIRM</name>
<dbReference type="RefSeq" id="WP_324669326.1">
    <property type="nucleotide sequence ID" value="NZ_CP141614.1"/>
</dbReference>
<dbReference type="Pfam" id="PF01012">
    <property type="entry name" value="ETF"/>
    <property type="match status" value="1"/>
</dbReference>
<dbReference type="Gene3D" id="3.40.50.620">
    <property type="entry name" value="HUPs"/>
    <property type="match status" value="1"/>
</dbReference>
<dbReference type="SMART" id="SM00893">
    <property type="entry name" value="ETF"/>
    <property type="match status" value="1"/>
</dbReference>
<evidence type="ECO:0000313" key="4">
    <source>
        <dbReference type="EMBL" id="WRP14938.1"/>
    </source>
</evidence>
<feature type="compositionally biased region" description="Low complexity" evidence="2">
    <location>
        <begin position="17"/>
        <end position="26"/>
    </location>
</feature>
<dbReference type="SUPFAM" id="SSF52402">
    <property type="entry name" value="Adenine nucleotide alpha hydrolases-like"/>
    <property type="match status" value="1"/>
</dbReference>
<dbReference type="PIRSF" id="PIRSF000089">
    <property type="entry name" value="Electra_flavoP_a"/>
    <property type="match status" value="1"/>
</dbReference>
<dbReference type="InterPro" id="IPR014729">
    <property type="entry name" value="Rossmann-like_a/b/a_fold"/>
</dbReference>